<protein>
    <recommendedName>
        <fullName evidence="3">Tir chaperone protein (CesT)</fullName>
    </recommendedName>
</protein>
<evidence type="ECO:0008006" key="3">
    <source>
        <dbReference type="Google" id="ProtNLM"/>
    </source>
</evidence>
<dbReference type="Proteomes" id="UP000515917">
    <property type="component" value="Chromosome"/>
</dbReference>
<dbReference type="InterPro" id="IPR010261">
    <property type="entry name" value="Tir_chaperone"/>
</dbReference>
<dbReference type="KEGG" id="ifl:C1H71_11705"/>
<dbReference type="AlphaFoldDB" id="A0A7G3G9U3"/>
<name>A0A7G3G9U3_9NEIS</name>
<dbReference type="Gene3D" id="3.30.1460.10">
    <property type="match status" value="1"/>
</dbReference>
<dbReference type="RefSeq" id="WP_130106676.1">
    <property type="nucleotide sequence ID" value="NZ_CP025781.1"/>
</dbReference>
<accession>A0A7G3G9U3</accession>
<keyword evidence="2" id="KW-1185">Reference proteome</keyword>
<dbReference type="GO" id="GO:0030254">
    <property type="term" value="P:protein secretion by the type III secretion system"/>
    <property type="evidence" value="ECO:0007669"/>
    <property type="project" value="InterPro"/>
</dbReference>
<proteinExistence type="predicted"/>
<organism evidence="1 2">
    <name type="scientific">Iodobacter fluviatilis</name>
    <dbReference type="NCBI Taxonomy" id="537"/>
    <lineage>
        <taxon>Bacteria</taxon>
        <taxon>Pseudomonadati</taxon>
        <taxon>Pseudomonadota</taxon>
        <taxon>Betaproteobacteria</taxon>
        <taxon>Neisseriales</taxon>
        <taxon>Chitinibacteraceae</taxon>
        <taxon>Iodobacter</taxon>
    </lineage>
</organism>
<gene>
    <name evidence="1" type="ORF">C1H71_11705</name>
</gene>
<sequence>MPSVQCNLLIRELFQYLELPVDHDAIFGDFVGLLVDGRYSIFFESIAPDTLLLEVNLGSYPEEDLAFSHLCLKHNQISSDHYQPIISLTEDQQLVCWLKLSLPVPDLSALLSAFDALLVLVETLITASTHSYFPEEKNKLWLTSAY</sequence>
<reference evidence="1 2" key="1">
    <citation type="submission" date="2018-01" db="EMBL/GenBank/DDBJ databases">
        <title>Genome sequence of Iodobacter sp. strain PCH194 isolated from Indian Trans-Himalaya.</title>
        <authorList>
            <person name="Kumar V."/>
            <person name="Thakur V."/>
            <person name="Kumar S."/>
            <person name="Singh D."/>
        </authorList>
    </citation>
    <scope>NUCLEOTIDE SEQUENCE [LARGE SCALE GENOMIC DNA]</scope>
    <source>
        <strain evidence="1 2">PCH194</strain>
    </source>
</reference>
<dbReference type="EMBL" id="CP025781">
    <property type="protein sequence ID" value="QBC44127.1"/>
    <property type="molecule type" value="Genomic_DNA"/>
</dbReference>
<evidence type="ECO:0000313" key="1">
    <source>
        <dbReference type="EMBL" id="QBC44127.1"/>
    </source>
</evidence>
<evidence type="ECO:0000313" key="2">
    <source>
        <dbReference type="Proteomes" id="UP000515917"/>
    </source>
</evidence>
<dbReference type="SUPFAM" id="SSF69635">
    <property type="entry name" value="Type III secretory system chaperone-like"/>
    <property type="match status" value="1"/>
</dbReference>
<dbReference type="Pfam" id="PF05932">
    <property type="entry name" value="CesT"/>
    <property type="match status" value="1"/>
</dbReference>